<dbReference type="InterPro" id="IPR055942">
    <property type="entry name" value="DUF7520"/>
</dbReference>
<dbReference type="RefSeq" id="WP_232569769.1">
    <property type="nucleotide sequence ID" value="NZ_CP089466.1"/>
</dbReference>
<dbReference type="EMBL" id="JBHRWN010000002">
    <property type="protein sequence ID" value="MFC3478792.1"/>
    <property type="molecule type" value="Genomic_DNA"/>
</dbReference>
<evidence type="ECO:0000313" key="2">
    <source>
        <dbReference type="EMBL" id="MFC3478792.1"/>
    </source>
</evidence>
<keyword evidence="1" id="KW-0812">Transmembrane</keyword>
<evidence type="ECO:0008006" key="4">
    <source>
        <dbReference type="Google" id="ProtNLM"/>
    </source>
</evidence>
<dbReference type="Pfam" id="PF24364">
    <property type="entry name" value="DUF7520"/>
    <property type="match status" value="1"/>
</dbReference>
<dbReference type="AlphaFoldDB" id="A0ABD5NII4"/>
<keyword evidence="1" id="KW-1133">Transmembrane helix</keyword>
<keyword evidence="1" id="KW-0472">Membrane</keyword>
<comment type="caution">
    <text evidence="2">The sequence shown here is derived from an EMBL/GenBank/DDBJ whole genome shotgun (WGS) entry which is preliminary data.</text>
</comment>
<evidence type="ECO:0000313" key="3">
    <source>
        <dbReference type="Proteomes" id="UP001595660"/>
    </source>
</evidence>
<sequence length="97" mass="10096">MNERERGGRRVVLWMYAGAVAVAGIFGYFLGVIVYGSGGPTGPLAEGPAPQYGTFGPVTFELTPLNLALFGVVMVGTMLGVALAAIVYVSNSERVAQ</sequence>
<dbReference type="Proteomes" id="UP001595660">
    <property type="component" value="Unassembled WGS sequence"/>
</dbReference>
<gene>
    <name evidence="2" type="ORF">ACFOKC_13765</name>
</gene>
<evidence type="ECO:0000256" key="1">
    <source>
        <dbReference type="SAM" id="Phobius"/>
    </source>
</evidence>
<reference evidence="2 3" key="1">
    <citation type="journal article" date="2019" name="Int. J. Syst. Evol. Microbiol.">
        <title>The Global Catalogue of Microorganisms (GCM) 10K type strain sequencing project: providing services to taxonomists for standard genome sequencing and annotation.</title>
        <authorList>
            <consortium name="The Broad Institute Genomics Platform"/>
            <consortium name="The Broad Institute Genome Sequencing Center for Infectious Disease"/>
            <person name="Wu L."/>
            <person name="Ma J."/>
        </authorList>
    </citation>
    <scope>NUCLEOTIDE SEQUENCE [LARGE SCALE GENOMIC DNA]</scope>
    <source>
        <strain evidence="2 3">CGMCC 1.12562</strain>
    </source>
</reference>
<organism evidence="2 3">
    <name type="scientific">Halobacterium litoreum</name>
    <dbReference type="NCBI Taxonomy" id="2039234"/>
    <lineage>
        <taxon>Archaea</taxon>
        <taxon>Methanobacteriati</taxon>
        <taxon>Methanobacteriota</taxon>
        <taxon>Stenosarchaea group</taxon>
        <taxon>Halobacteria</taxon>
        <taxon>Halobacteriales</taxon>
        <taxon>Halobacteriaceae</taxon>
        <taxon>Halobacterium</taxon>
    </lineage>
</organism>
<dbReference type="GeneID" id="69118193"/>
<proteinExistence type="predicted"/>
<accession>A0ABD5NII4</accession>
<feature type="transmembrane region" description="Helical" evidence="1">
    <location>
        <begin position="67"/>
        <end position="89"/>
    </location>
</feature>
<protein>
    <recommendedName>
        <fullName evidence="4">Cox cluster protein</fullName>
    </recommendedName>
</protein>
<keyword evidence="3" id="KW-1185">Reference proteome</keyword>
<feature type="transmembrane region" description="Helical" evidence="1">
    <location>
        <begin position="12"/>
        <end position="35"/>
    </location>
</feature>
<name>A0ABD5NII4_9EURY</name>